<dbReference type="Pfam" id="PF14238">
    <property type="entry name" value="DUF4340"/>
    <property type="match status" value="1"/>
</dbReference>
<accession>A0A845RIK6</accession>
<dbReference type="Proteomes" id="UP000446348">
    <property type="component" value="Unassembled WGS sequence"/>
</dbReference>
<dbReference type="EMBL" id="QXWZ01000019">
    <property type="protein sequence ID" value="NBI79389.1"/>
    <property type="molecule type" value="Genomic_DNA"/>
</dbReference>
<feature type="domain" description="DUF4340" evidence="1">
    <location>
        <begin position="84"/>
        <end position="170"/>
    </location>
</feature>
<gene>
    <name evidence="2" type="ORF">D3Z39_11050</name>
</gene>
<evidence type="ECO:0000313" key="2">
    <source>
        <dbReference type="EMBL" id="NBI79389.1"/>
    </source>
</evidence>
<reference evidence="2 3" key="1">
    <citation type="submission" date="2018-08" db="EMBL/GenBank/DDBJ databases">
        <title>Murine metabolic-syndrome-specific gut microbial biobank.</title>
        <authorList>
            <person name="Liu C."/>
        </authorList>
    </citation>
    <scope>NUCLEOTIDE SEQUENCE [LARGE SCALE GENOMIC DNA]</scope>
    <source>
        <strain evidence="2 3">X69</strain>
    </source>
</reference>
<evidence type="ECO:0000313" key="3">
    <source>
        <dbReference type="Proteomes" id="UP000446348"/>
    </source>
</evidence>
<sequence>MAKPIKILLAALLILALLGGAGWFLLSRPPVRNGTAGGGNEVLHLAQKTPEAVARVDVENQHGAYTVTWQDGACTVADLPAHLVNGEYVQMLRDEASSVQYTRSVTEDLSGLADYGLDQPEARVDVTYTDGSSLHLLLGAEEPVGGGRYLMEEGGAAVLLMKNNRSIRFTMPVEKYLNYIIIPPENTASELDALQDIAFSGRALGSPIVLKAVLPERADMQLTGLSFGAVTHVVVAPGLHEANATTLLEVAEDLLGLISEGVVDYNCTKEELAAYGFDDPYLCIEFDYKNGADAPVEHYRLLVSQWEDGYIVTLNDDGVVYRILDLSFLHVEYQDFVLRWFLSPFISDVQAVEVSAFGRDYRFEVEGDARNVAASYEGQPLDSTRFRAFYNLLVSAACDGAALEEAPQLSGEAELTIRYIYRNREKDDDVLALYTAPRRRLYVQVNGVCEFTMRQNFLPVVEEALQALTTGRTFKTEW</sequence>
<evidence type="ECO:0000259" key="1">
    <source>
        <dbReference type="Pfam" id="PF14238"/>
    </source>
</evidence>
<organism evidence="2 3">
    <name type="scientific">Anaerotruncus colihominis</name>
    <dbReference type="NCBI Taxonomy" id="169435"/>
    <lineage>
        <taxon>Bacteria</taxon>
        <taxon>Bacillati</taxon>
        <taxon>Bacillota</taxon>
        <taxon>Clostridia</taxon>
        <taxon>Eubacteriales</taxon>
        <taxon>Oscillospiraceae</taxon>
        <taxon>Anaerotruncus</taxon>
    </lineage>
</organism>
<proteinExistence type="predicted"/>
<name>A0A845RIK6_9FIRM</name>
<dbReference type="InterPro" id="IPR025641">
    <property type="entry name" value="DUF4340"/>
</dbReference>
<dbReference type="AlphaFoldDB" id="A0A845RIK6"/>
<comment type="caution">
    <text evidence="2">The sequence shown here is derived from an EMBL/GenBank/DDBJ whole genome shotgun (WGS) entry which is preliminary data.</text>
</comment>
<protein>
    <submittedName>
        <fullName evidence="2">DUF4340 domain-containing protein</fullName>
    </submittedName>
</protein>